<dbReference type="EMBL" id="JAATJA010000001">
    <property type="protein sequence ID" value="NJB67205.1"/>
    <property type="molecule type" value="Genomic_DNA"/>
</dbReference>
<sequence length="168" mass="18058">MPAKDILKNFALFVDGRGYVGDCEEVQPPSLSLVTDDFRAGGMDAPVALDMGMEKLEGTFTLTRQCADVLMSFGVTQNSGVQITARGALESLDGTVTPVTIQMRGCVVKIESGAWKPGEKSTLSVTVALTYYKREQGGKVLHEIDVPNMKRIIGGVDQLAEIRKACGM</sequence>
<evidence type="ECO:0000313" key="2">
    <source>
        <dbReference type="Proteomes" id="UP000580856"/>
    </source>
</evidence>
<evidence type="ECO:0000313" key="1">
    <source>
        <dbReference type="EMBL" id="NJB67205.1"/>
    </source>
</evidence>
<comment type="caution">
    <text evidence="1">The sequence shown here is derived from an EMBL/GenBank/DDBJ whole genome shotgun (WGS) entry which is preliminary data.</text>
</comment>
<name>A0A846QP63_9BACT</name>
<reference evidence="1 2" key="1">
    <citation type="submission" date="2020-03" db="EMBL/GenBank/DDBJ databases">
        <title>Genomic Encyclopedia of Type Strains, Phase IV (KMG-IV): sequencing the most valuable type-strain genomes for metagenomic binning, comparative biology and taxonomic classification.</title>
        <authorList>
            <person name="Goeker M."/>
        </authorList>
    </citation>
    <scope>NUCLEOTIDE SEQUENCE [LARGE SCALE GENOMIC DNA]</scope>
    <source>
        <strain evidence="1 2">DSM 24233</strain>
    </source>
</reference>
<dbReference type="RefSeq" id="WP_245168117.1">
    <property type="nucleotide sequence ID" value="NZ_JAATJA010000001.1"/>
</dbReference>
<gene>
    <name evidence="1" type="ORF">GGQ74_000845</name>
</gene>
<dbReference type="NCBIfam" id="TIGR01611">
    <property type="entry name" value="tail_tube"/>
    <property type="match status" value="1"/>
</dbReference>
<dbReference type="InterPro" id="IPR006498">
    <property type="entry name" value="Tail_tube"/>
</dbReference>
<evidence type="ECO:0008006" key="3">
    <source>
        <dbReference type="Google" id="ProtNLM"/>
    </source>
</evidence>
<protein>
    <recommendedName>
        <fullName evidence="3">Phage major tail tube protein</fullName>
    </recommendedName>
</protein>
<dbReference type="Proteomes" id="UP000580856">
    <property type="component" value="Unassembled WGS sequence"/>
</dbReference>
<accession>A0A846QP63</accession>
<organism evidence="1 2">
    <name type="scientific">Desulfobaculum xiamenense</name>
    <dbReference type="NCBI Taxonomy" id="995050"/>
    <lineage>
        <taxon>Bacteria</taxon>
        <taxon>Pseudomonadati</taxon>
        <taxon>Thermodesulfobacteriota</taxon>
        <taxon>Desulfovibrionia</taxon>
        <taxon>Desulfovibrionales</taxon>
        <taxon>Desulfovibrionaceae</taxon>
        <taxon>Desulfobaculum</taxon>
    </lineage>
</organism>
<dbReference type="AlphaFoldDB" id="A0A846QP63"/>
<dbReference type="Pfam" id="PF04985">
    <property type="entry name" value="Phage_tube"/>
    <property type="match status" value="1"/>
</dbReference>
<proteinExistence type="predicted"/>
<keyword evidence="2" id="KW-1185">Reference proteome</keyword>